<name>A0A3A1WGR2_9HYPH</name>
<feature type="domain" description="Gfo/Idh/MocA-like oxidoreductase N-terminal" evidence="1">
    <location>
        <begin position="24"/>
        <end position="141"/>
    </location>
</feature>
<dbReference type="OrthoDB" id="9781031at2"/>
<proteinExistence type="predicted"/>
<dbReference type="PANTHER" id="PTHR43708">
    <property type="entry name" value="CONSERVED EXPRESSED OXIDOREDUCTASE (EUROFUNG)"/>
    <property type="match status" value="1"/>
</dbReference>
<dbReference type="SUPFAM" id="SSF51735">
    <property type="entry name" value="NAD(P)-binding Rossmann-fold domains"/>
    <property type="match status" value="1"/>
</dbReference>
<evidence type="ECO:0000259" key="1">
    <source>
        <dbReference type="Pfam" id="PF01408"/>
    </source>
</evidence>
<organism evidence="3 4">
    <name type="scientific">Aureimonas flava</name>
    <dbReference type="NCBI Taxonomy" id="2320271"/>
    <lineage>
        <taxon>Bacteria</taxon>
        <taxon>Pseudomonadati</taxon>
        <taxon>Pseudomonadota</taxon>
        <taxon>Alphaproteobacteria</taxon>
        <taxon>Hyphomicrobiales</taxon>
        <taxon>Aurantimonadaceae</taxon>
        <taxon>Aureimonas</taxon>
    </lineage>
</organism>
<dbReference type="Pfam" id="PF01408">
    <property type="entry name" value="GFO_IDH_MocA"/>
    <property type="match status" value="1"/>
</dbReference>
<accession>A0A3A1WGR2</accession>
<protein>
    <submittedName>
        <fullName evidence="3">Gfo/Idh/MocA family oxidoreductase</fullName>
    </submittedName>
</protein>
<evidence type="ECO:0000313" key="4">
    <source>
        <dbReference type="Proteomes" id="UP000265750"/>
    </source>
</evidence>
<dbReference type="InterPro" id="IPR051317">
    <property type="entry name" value="Gfo/Idh/MocA_oxidoreduct"/>
</dbReference>
<feature type="domain" description="GFO/IDH/MocA-like oxidoreductase" evidence="2">
    <location>
        <begin position="156"/>
        <end position="275"/>
    </location>
</feature>
<sequence length="363" mass="37757">MNFVGRAGRAPRPFPSRSSGGFQMRIAIIGLGMAAAPHVAALRALGDRAEVAAAFSPSPERRAAFARAHGLPAAERLDDVLDDPSVAAVLVLTPPSTHLDLVRRAAAAGKHVLLEKPLEIDLDRARALVEAADEAGVRLGVVLQNRFRASIEEGVRLVGEGTLGAVVSVSARLSNWRPQSYYDEAGRGTRARDGGGVLLTQGIHTLDAMIALAGLPDEVTGYATTSRAHRMETEDVAHAAMRFADGALGAVSATTAAYPGFPDAIELFGTHGSLRIDSSGADVVLADGRAWRTEDGAAGNGTGADPMAFSSLHHQRVLADFLDAVAQGRAPRVSGREALKVHALIEAILASSDASGAPRRVGA</sequence>
<dbReference type="Gene3D" id="3.30.360.10">
    <property type="entry name" value="Dihydrodipicolinate Reductase, domain 2"/>
    <property type="match status" value="1"/>
</dbReference>
<dbReference type="Proteomes" id="UP000265750">
    <property type="component" value="Unassembled WGS sequence"/>
</dbReference>
<dbReference type="Gene3D" id="3.40.50.720">
    <property type="entry name" value="NAD(P)-binding Rossmann-like Domain"/>
    <property type="match status" value="1"/>
</dbReference>
<dbReference type="EMBL" id="QYRN01000007">
    <property type="protein sequence ID" value="RIX99557.1"/>
    <property type="molecule type" value="Genomic_DNA"/>
</dbReference>
<reference evidence="4" key="1">
    <citation type="submission" date="2018-09" db="EMBL/GenBank/DDBJ databases">
        <authorList>
            <person name="Tuo L."/>
        </authorList>
    </citation>
    <scope>NUCLEOTIDE SEQUENCE [LARGE SCALE GENOMIC DNA]</scope>
    <source>
        <strain evidence="4">M2BS4Y-1</strain>
    </source>
</reference>
<dbReference type="SUPFAM" id="SSF55347">
    <property type="entry name" value="Glyceraldehyde-3-phosphate dehydrogenase-like, C-terminal domain"/>
    <property type="match status" value="1"/>
</dbReference>
<dbReference type="Pfam" id="PF22725">
    <property type="entry name" value="GFO_IDH_MocA_C3"/>
    <property type="match status" value="1"/>
</dbReference>
<dbReference type="InterPro" id="IPR055170">
    <property type="entry name" value="GFO_IDH_MocA-like_dom"/>
</dbReference>
<dbReference type="InterPro" id="IPR036291">
    <property type="entry name" value="NAD(P)-bd_dom_sf"/>
</dbReference>
<dbReference type="InterPro" id="IPR000683">
    <property type="entry name" value="Gfo/Idh/MocA-like_OxRdtase_N"/>
</dbReference>
<dbReference type="PANTHER" id="PTHR43708:SF8">
    <property type="entry name" value="OXIDOREDUCTASE"/>
    <property type="match status" value="1"/>
</dbReference>
<comment type="caution">
    <text evidence="3">The sequence shown here is derived from an EMBL/GenBank/DDBJ whole genome shotgun (WGS) entry which is preliminary data.</text>
</comment>
<evidence type="ECO:0000259" key="2">
    <source>
        <dbReference type="Pfam" id="PF22725"/>
    </source>
</evidence>
<gene>
    <name evidence="3" type="ORF">D3218_13880</name>
</gene>
<keyword evidence="4" id="KW-1185">Reference proteome</keyword>
<dbReference type="AlphaFoldDB" id="A0A3A1WGR2"/>
<evidence type="ECO:0000313" key="3">
    <source>
        <dbReference type="EMBL" id="RIX99557.1"/>
    </source>
</evidence>
<dbReference type="GO" id="GO:0000166">
    <property type="term" value="F:nucleotide binding"/>
    <property type="evidence" value="ECO:0007669"/>
    <property type="project" value="InterPro"/>
</dbReference>